<dbReference type="SUPFAM" id="SSF51905">
    <property type="entry name" value="FAD/NAD(P)-binding domain"/>
    <property type="match status" value="1"/>
</dbReference>
<dbReference type="InterPro" id="IPR036188">
    <property type="entry name" value="FAD/NAD-bd_sf"/>
</dbReference>
<dbReference type="RefSeq" id="XP_066800455.1">
    <property type="nucleotide sequence ID" value="XM_066948682.1"/>
</dbReference>
<dbReference type="InterPro" id="IPR002938">
    <property type="entry name" value="FAD-bd"/>
</dbReference>
<dbReference type="InterPro" id="IPR050641">
    <property type="entry name" value="RIFMO-like"/>
</dbReference>
<dbReference type="GO" id="GO:0071949">
    <property type="term" value="F:FAD binding"/>
    <property type="evidence" value="ECO:0007669"/>
    <property type="project" value="InterPro"/>
</dbReference>
<proteinExistence type="predicted"/>
<keyword evidence="4" id="KW-0560">Oxidoreductase</keyword>
<dbReference type="Pfam" id="PF01494">
    <property type="entry name" value="FAD_binding_3"/>
    <property type="match status" value="3"/>
</dbReference>
<organism evidence="6 7">
    <name type="scientific">Kwoniella newhampshirensis</name>
    <dbReference type="NCBI Taxonomy" id="1651941"/>
    <lineage>
        <taxon>Eukaryota</taxon>
        <taxon>Fungi</taxon>
        <taxon>Dikarya</taxon>
        <taxon>Basidiomycota</taxon>
        <taxon>Agaricomycotina</taxon>
        <taxon>Tremellomycetes</taxon>
        <taxon>Tremellales</taxon>
        <taxon>Cryptococcaceae</taxon>
        <taxon>Kwoniella</taxon>
    </lineage>
</organism>
<dbReference type="Proteomes" id="UP001388673">
    <property type="component" value="Unassembled WGS sequence"/>
</dbReference>
<gene>
    <name evidence="6" type="ORF">IAR55_005591</name>
</gene>
<keyword evidence="7" id="KW-1185">Reference proteome</keyword>
<evidence type="ECO:0000256" key="1">
    <source>
        <dbReference type="ARBA" id="ARBA00001974"/>
    </source>
</evidence>
<keyword evidence="2" id="KW-0285">Flavoprotein</keyword>
<evidence type="ECO:0000313" key="6">
    <source>
        <dbReference type="EMBL" id="KAK8846505.1"/>
    </source>
</evidence>
<dbReference type="PANTHER" id="PTHR43004:SF19">
    <property type="entry name" value="BINDING MONOOXYGENASE, PUTATIVE (JCVI)-RELATED"/>
    <property type="match status" value="1"/>
</dbReference>
<dbReference type="KEGG" id="kne:92182849"/>
<sequence length="462" mass="51519">MQPVLIVGAGPVGLLQALMLSRLEVPVILLDRHLAHLEAPKAHVISSRSLEVCRQYGLPASKIRSYGTSREDARWVRFVTNLSGEEVGILPFFRLEPDVLEYTPEDDTGVTSTIENTYTGEQLSMNSALVIACDGANSKIVRSLGISSEMEESADTVMTIHFRADLRPVVEDRVGMLHWIMDPAVRGVIIAYDLSGNLVLLHNFDNLQQQLITDAHNLAYKLAAAYHGWADLSAVLAAYQAERQPVALRNAWQSVFYGRKVFDLVKAFKTTEPDVEKATLAMHAALADTEQRQVIEEKVQDQADQFNSPGYNAERTTEYIPAYRRGARLVHAWINAKNTSVLPSLPPVDFAYLGNDMSDEQKEKRQYSLLDLIPPDSYVVLCGPNQRKYVELCELLQRSSIPARLVVCGKDFTFTDEVPDGYGLSKGNAVLIRPDQHVELVIENETVEEIVKHIASSLHAQH</sequence>
<feature type="domain" description="FAD-binding" evidence="5">
    <location>
        <begin position="212"/>
        <end position="249"/>
    </location>
</feature>
<evidence type="ECO:0000256" key="2">
    <source>
        <dbReference type="ARBA" id="ARBA00022630"/>
    </source>
</evidence>
<dbReference type="GeneID" id="92182849"/>
<dbReference type="Gene3D" id="3.40.30.120">
    <property type="match status" value="1"/>
</dbReference>
<feature type="domain" description="FAD-binding" evidence="5">
    <location>
        <begin position="103"/>
        <end position="188"/>
    </location>
</feature>
<evidence type="ECO:0000256" key="3">
    <source>
        <dbReference type="ARBA" id="ARBA00022827"/>
    </source>
</evidence>
<evidence type="ECO:0000256" key="4">
    <source>
        <dbReference type="ARBA" id="ARBA00023002"/>
    </source>
</evidence>
<comment type="caution">
    <text evidence="6">The sequence shown here is derived from an EMBL/GenBank/DDBJ whole genome shotgun (WGS) entry which is preliminary data.</text>
</comment>
<dbReference type="Gene3D" id="3.50.50.60">
    <property type="entry name" value="FAD/NAD(P)-binding domain"/>
    <property type="match status" value="3"/>
</dbReference>
<keyword evidence="3" id="KW-0274">FAD</keyword>
<comment type="cofactor">
    <cofactor evidence="1">
        <name>FAD</name>
        <dbReference type="ChEBI" id="CHEBI:57692"/>
    </cofactor>
</comment>
<evidence type="ECO:0000259" key="5">
    <source>
        <dbReference type="Pfam" id="PF01494"/>
    </source>
</evidence>
<dbReference type="AlphaFoldDB" id="A0AAW0YUF6"/>
<dbReference type="EMBL" id="JBCAWK010000011">
    <property type="protein sequence ID" value="KAK8846505.1"/>
    <property type="molecule type" value="Genomic_DNA"/>
</dbReference>
<accession>A0AAW0YUF6</accession>
<dbReference type="Gene3D" id="3.30.9.10">
    <property type="entry name" value="D-Amino Acid Oxidase, subunit A, domain 2"/>
    <property type="match status" value="1"/>
</dbReference>
<feature type="domain" description="FAD-binding" evidence="5">
    <location>
        <begin position="3"/>
        <end position="71"/>
    </location>
</feature>
<reference evidence="6 7" key="1">
    <citation type="journal article" date="2024" name="bioRxiv">
        <title>Comparative genomics of Cryptococcus and Kwoniella reveals pathogenesis evolution and contrasting karyotype dynamics via intercentromeric recombination or chromosome fusion.</title>
        <authorList>
            <person name="Coelho M.A."/>
            <person name="David-Palma M."/>
            <person name="Shea T."/>
            <person name="Bowers K."/>
            <person name="McGinley-Smith S."/>
            <person name="Mohammad A.W."/>
            <person name="Gnirke A."/>
            <person name="Yurkov A.M."/>
            <person name="Nowrousian M."/>
            <person name="Sun S."/>
            <person name="Cuomo C.A."/>
            <person name="Heitman J."/>
        </authorList>
    </citation>
    <scope>NUCLEOTIDE SEQUENCE [LARGE SCALE GENOMIC DNA]</scope>
    <source>
        <strain evidence="6 7">CBS 13917</strain>
    </source>
</reference>
<dbReference type="GO" id="GO:0016709">
    <property type="term" value="F:oxidoreductase activity, acting on paired donors, with incorporation or reduction of molecular oxygen, NAD(P)H as one donor, and incorporation of one atom of oxygen"/>
    <property type="evidence" value="ECO:0007669"/>
    <property type="project" value="UniProtKB-ARBA"/>
</dbReference>
<dbReference type="PANTHER" id="PTHR43004">
    <property type="entry name" value="TRK SYSTEM POTASSIUM UPTAKE PROTEIN"/>
    <property type="match status" value="1"/>
</dbReference>
<evidence type="ECO:0000313" key="7">
    <source>
        <dbReference type="Proteomes" id="UP001388673"/>
    </source>
</evidence>
<name>A0AAW0YUF6_9TREE</name>
<protein>
    <recommendedName>
        <fullName evidence="5">FAD-binding domain-containing protein</fullName>
    </recommendedName>
</protein>